<evidence type="ECO:0000313" key="2">
    <source>
        <dbReference type="Proteomes" id="UP000013201"/>
    </source>
</evidence>
<sequence>MRRALCHAAGRLIDVTTDEEIAIIDIVGRIELLLAILTLIDQPLAPLRQFRAPVIDVEPLVDDPRLFLDRQAILGRDQHRAGSGGRIGFAEGNRLIIGPRVAVHILIGAFQLDPVGRFDQANDAVALGPRMGVWRAGGAHQWADAIGFIFVPHARHADTRNAFDDGHVERALEVERADVVAGPVGIAAKLVEIGLARGDGDRAGGRCATTQRALWAALHFDLADVVHLLEDDTRRNRRIVEIEFDRAVVAAGIGIEIDAAQPRIATDAIGVGGQFQTRRERFDFSEFAEIEVGDRLSGHRVDDGRDVLHIFFAAAGLHDDRGRIERGVLRRFLRHYLRRQGQGRHAGTHQIIGCHALHRNVLPK</sequence>
<dbReference type="AlphaFoldDB" id="N1MQK0"/>
<name>N1MQK0_9SPHN</name>
<evidence type="ECO:0000313" key="1">
    <source>
        <dbReference type="EMBL" id="CCW19505.1"/>
    </source>
</evidence>
<reference evidence="1 2" key="1">
    <citation type="submission" date="2013-03" db="EMBL/GenBank/DDBJ databases">
        <authorList>
            <person name="Le V."/>
        </authorList>
    </citation>
    <scope>NUCLEOTIDE SEQUENCE [LARGE SCALE GENOMIC DNA]</scope>
    <source>
        <strain evidence="1 2">BiD32</strain>
    </source>
</reference>
<organism evidence="1 2">
    <name type="scientific">Sphingobium indicum BiD32</name>
    <dbReference type="NCBI Taxonomy" id="1301087"/>
    <lineage>
        <taxon>Bacteria</taxon>
        <taxon>Pseudomonadati</taxon>
        <taxon>Pseudomonadota</taxon>
        <taxon>Alphaproteobacteria</taxon>
        <taxon>Sphingomonadales</taxon>
        <taxon>Sphingomonadaceae</taxon>
        <taxon>Sphingobium</taxon>
    </lineage>
</organism>
<gene>
    <name evidence="1" type="ORF">EBBID32_38720</name>
</gene>
<keyword evidence="2" id="KW-1185">Reference proteome</keyword>
<dbReference type="Proteomes" id="UP000013201">
    <property type="component" value="Unassembled WGS sequence"/>
</dbReference>
<reference evidence="2" key="2">
    <citation type="submission" date="2013-04" db="EMBL/GenBank/DDBJ databases">
        <title>Bisphenol A degrading Sphingobium sp. strain BiD32.</title>
        <authorList>
            <person name="Nielsen J.L."/>
            <person name="Zhou N.A."/>
            <person name="Kjeldal H."/>
        </authorList>
    </citation>
    <scope>NUCLEOTIDE SEQUENCE [LARGE SCALE GENOMIC DNA]</scope>
    <source>
        <strain evidence="2">BiD32</strain>
    </source>
</reference>
<accession>N1MQK0</accession>
<comment type="caution">
    <text evidence="1">The sequence shown here is derived from an EMBL/GenBank/DDBJ whole genome shotgun (WGS) entry which is preliminary data.</text>
</comment>
<proteinExistence type="predicted"/>
<dbReference type="EMBL" id="CAVK010000201">
    <property type="protein sequence ID" value="CCW19505.1"/>
    <property type="molecule type" value="Genomic_DNA"/>
</dbReference>
<protein>
    <submittedName>
        <fullName evidence="1">Uncharacterized protein</fullName>
    </submittedName>
</protein>